<dbReference type="AlphaFoldDB" id="A0A9C7QIC2"/>
<feature type="domain" description="Glycosyl hydrolases family 38 C-terminal" evidence="1">
    <location>
        <begin position="3"/>
        <end position="54"/>
    </location>
</feature>
<dbReference type="EMBL" id="DACYAJ020000005">
    <property type="protein sequence ID" value="HCD1254596.1"/>
    <property type="molecule type" value="Genomic_DNA"/>
</dbReference>
<evidence type="ECO:0000313" key="2">
    <source>
        <dbReference type="EMBL" id="HCD1254596.1"/>
    </source>
</evidence>
<reference evidence="2" key="1">
    <citation type="journal article" date="2018" name="Genome Biol.">
        <title>SKESA: strategic k-mer extension for scrupulous assemblies.</title>
        <authorList>
            <person name="Souvorov A."/>
            <person name="Agarwala R."/>
            <person name="Lipman D.J."/>
        </authorList>
    </citation>
    <scope>NUCLEOTIDE SEQUENCE</scope>
    <source>
        <strain evidence="2">CAV1698</strain>
    </source>
</reference>
<organism evidence="2 3">
    <name type="scientific">Citrobacter amalonaticus</name>
    <dbReference type="NCBI Taxonomy" id="35703"/>
    <lineage>
        <taxon>Bacteria</taxon>
        <taxon>Pseudomonadati</taxon>
        <taxon>Pseudomonadota</taxon>
        <taxon>Gammaproteobacteria</taxon>
        <taxon>Enterobacterales</taxon>
        <taxon>Enterobacteriaceae</taxon>
        <taxon>Citrobacter</taxon>
    </lineage>
</organism>
<dbReference type="Gene3D" id="2.60.40.2220">
    <property type="match status" value="1"/>
</dbReference>
<gene>
    <name evidence="2" type="ORF">JD854_RS05940</name>
</gene>
<sequence length="75" mass="8266">MNTLKKAEEGDELILRLFNPSDSQSSDATVASGRAIQACTQTRLDEQPVKSVDEKRNDIGPVLPGQTRTFSYKIV</sequence>
<proteinExistence type="predicted"/>
<name>A0A9C7QIC2_CITAM</name>
<protein>
    <recommendedName>
        <fullName evidence="1">Glycosyl hydrolases family 38 C-terminal domain-containing protein</fullName>
    </recommendedName>
</protein>
<evidence type="ECO:0000313" key="3">
    <source>
        <dbReference type="Proteomes" id="UP000862426"/>
    </source>
</evidence>
<dbReference type="Proteomes" id="UP000862426">
    <property type="component" value="Unassembled WGS sequence"/>
</dbReference>
<evidence type="ECO:0000259" key="1">
    <source>
        <dbReference type="Pfam" id="PF17677"/>
    </source>
</evidence>
<comment type="caution">
    <text evidence="2">The sequence shown here is derived from an EMBL/GenBank/DDBJ whole genome shotgun (WGS) entry which is preliminary data.</text>
</comment>
<accession>A0A9C7QIC2</accession>
<reference evidence="2" key="2">
    <citation type="submission" date="2022-05" db="EMBL/GenBank/DDBJ databases">
        <authorList>
            <consortium name="NCBI Pathogen Detection Project"/>
        </authorList>
    </citation>
    <scope>NUCLEOTIDE SEQUENCE</scope>
    <source>
        <strain evidence="2">CAV1698</strain>
    </source>
</reference>
<dbReference type="Pfam" id="PF17677">
    <property type="entry name" value="Glyco_hydro38C2"/>
    <property type="match status" value="1"/>
</dbReference>
<dbReference type="InterPro" id="IPR041147">
    <property type="entry name" value="GH38_C"/>
</dbReference>